<keyword evidence="3" id="KW-0067">ATP-binding</keyword>
<reference evidence="8" key="1">
    <citation type="submission" date="2005-08" db="EMBL/GenBank/DDBJ databases">
        <title>Complete sequence of Dechloromonas aromatica RCB.</title>
        <authorList>
            <person name="Salinero K.K."/>
            <person name="Copeland A."/>
            <person name="Lucas S."/>
            <person name="Lapidus A."/>
            <person name="Barry K."/>
            <person name="Detter J.C."/>
            <person name="Glavina T."/>
            <person name="Hammon N."/>
            <person name="Israni S."/>
            <person name="Pitluck S."/>
            <person name="Di Bartolo G."/>
            <person name="Trong S."/>
            <person name="Schmutz J."/>
            <person name="Larimer F."/>
            <person name="Land M."/>
            <person name="Ivanova N."/>
            <person name="Richardson P."/>
        </authorList>
    </citation>
    <scope>NUCLEOTIDE SEQUENCE</scope>
    <source>
        <strain evidence="8">RCB</strain>
    </source>
</reference>
<dbReference type="PANTHER" id="PTHR12835">
    <property type="entry name" value="BIOTIN PROTEIN LIGASE"/>
    <property type="match status" value="1"/>
</dbReference>
<dbReference type="InterPro" id="IPR004408">
    <property type="entry name" value="Biotin_CoA_COase_ligase"/>
</dbReference>
<sequence length="267" mass="28295">MPLIDPILLKARLGALAGRFDVDALDECDSTSSELMRRADRGAPAGTVIVADRQSAGRGRRGRSWLSSPERSLTFSLLWRFAGNASRLSGLSLAVGLGLAKALEKLGAVGVRLKWPNDVLLQSGSDFAKLAGILIELSSDRRGTQAIIGIGLNLETPDSDLPQPVAGLKQCCAQADRHEVLAAILVSLVGVLDIFAAEGFVGLRDEWLGYHAWQDQLVQVLGDDAEPLPGRCLGVDGDGSLLLETARGVEHIFSGDVSLRPVGRAQG</sequence>
<accession>Q479J5</accession>
<dbReference type="PROSITE" id="PS51733">
    <property type="entry name" value="BPL_LPL_CATALYTIC"/>
    <property type="match status" value="1"/>
</dbReference>
<feature type="domain" description="BPL/LPL catalytic" evidence="7">
    <location>
        <begin position="17"/>
        <end position="196"/>
    </location>
</feature>
<dbReference type="Pfam" id="PF03099">
    <property type="entry name" value="BPL_LplA_LipB"/>
    <property type="match status" value="1"/>
</dbReference>
<evidence type="ECO:0000259" key="7">
    <source>
        <dbReference type="PROSITE" id="PS51733"/>
    </source>
</evidence>
<dbReference type="eggNOG" id="COG0340">
    <property type="taxonomic scope" value="Bacteria"/>
</dbReference>
<dbReference type="OrthoDB" id="9807064at2"/>
<dbReference type="GO" id="GO:0005737">
    <property type="term" value="C:cytoplasm"/>
    <property type="evidence" value="ECO:0007669"/>
    <property type="project" value="TreeGrafter"/>
</dbReference>
<protein>
    <recommendedName>
        <fullName evidence="5">biotin--[biotin carboxyl-carrier protein] ligase</fullName>
        <ecNumber evidence="5">6.3.4.15</ecNumber>
    </recommendedName>
</protein>
<proteinExistence type="predicted"/>
<dbReference type="Pfam" id="PF02237">
    <property type="entry name" value="BPL_C"/>
    <property type="match status" value="1"/>
</dbReference>
<dbReference type="HOGENOM" id="CLU_051096_4_1_4"/>
<evidence type="ECO:0000256" key="6">
    <source>
        <dbReference type="ARBA" id="ARBA00047846"/>
    </source>
</evidence>
<evidence type="ECO:0000256" key="4">
    <source>
        <dbReference type="ARBA" id="ARBA00023267"/>
    </source>
</evidence>
<dbReference type="PANTHER" id="PTHR12835:SF5">
    <property type="entry name" value="BIOTIN--PROTEIN LIGASE"/>
    <property type="match status" value="1"/>
</dbReference>
<dbReference type="STRING" id="159087.Daro_3757"/>
<evidence type="ECO:0000256" key="3">
    <source>
        <dbReference type="ARBA" id="ARBA00022840"/>
    </source>
</evidence>
<dbReference type="InterPro" id="IPR003142">
    <property type="entry name" value="BPL_C"/>
</dbReference>
<dbReference type="EC" id="6.3.4.15" evidence="5"/>
<dbReference type="GO" id="GO:0004077">
    <property type="term" value="F:biotin--[biotin carboxyl-carrier protein] ligase activity"/>
    <property type="evidence" value="ECO:0007669"/>
    <property type="project" value="UniProtKB-EC"/>
</dbReference>
<organism evidence="8">
    <name type="scientific">Dechloromonas aromatica (strain RCB)</name>
    <dbReference type="NCBI Taxonomy" id="159087"/>
    <lineage>
        <taxon>Bacteria</taxon>
        <taxon>Pseudomonadati</taxon>
        <taxon>Pseudomonadota</taxon>
        <taxon>Betaproteobacteria</taxon>
        <taxon>Rhodocyclales</taxon>
        <taxon>Azonexaceae</taxon>
        <taxon>Dechloromonas</taxon>
    </lineage>
</organism>
<keyword evidence="2" id="KW-0547">Nucleotide-binding</keyword>
<evidence type="ECO:0000313" key="8">
    <source>
        <dbReference type="EMBL" id="AAZ48486.1"/>
    </source>
</evidence>
<keyword evidence="1 8" id="KW-0436">Ligase</keyword>
<dbReference type="Gene3D" id="2.30.30.100">
    <property type="match status" value="1"/>
</dbReference>
<keyword evidence="4" id="KW-0092">Biotin</keyword>
<dbReference type="InterPro" id="IPR004143">
    <property type="entry name" value="BPL_LPL_catalytic"/>
</dbReference>
<dbReference type="Gene3D" id="3.30.930.10">
    <property type="entry name" value="Bira Bifunctional Protein, Domain 2"/>
    <property type="match status" value="1"/>
</dbReference>
<dbReference type="NCBIfam" id="TIGR00121">
    <property type="entry name" value="birA_ligase"/>
    <property type="match status" value="1"/>
</dbReference>
<dbReference type="InterPro" id="IPR045864">
    <property type="entry name" value="aa-tRNA-synth_II/BPL/LPL"/>
</dbReference>
<dbReference type="GO" id="GO:0005524">
    <property type="term" value="F:ATP binding"/>
    <property type="evidence" value="ECO:0007669"/>
    <property type="project" value="UniProtKB-KW"/>
</dbReference>
<comment type="catalytic activity">
    <reaction evidence="6">
        <text>biotin + L-lysyl-[protein] + ATP = N(6)-biotinyl-L-lysyl-[protein] + AMP + diphosphate + H(+)</text>
        <dbReference type="Rhea" id="RHEA:11756"/>
        <dbReference type="Rhea" id="RHEA-COMP:9752"/>
        <dbReference type="Rhea" id="RHEA-COMP:10505"/>
        <dbReference type="ChEBI" id="CHEBI:15378"/>
        <dbReference type="ChEBI" id="CHEBI:29969"/>
        <dbReference type="ChEBI" id="CHEBI:30616"/>
        <dbReference type="ChEBI" id="CHEBI:33019"/>
        <dbReference type="ChEBI" id="CHEBI:57586"/>
        <dbReference type="ChEBI" id="CHEBI:83144"/>
        <dbReference type="ChEBI" id="CHEBI:456215"/>
        <dbReference type="EC" id="6.3.4.15"/>
    </reaction>
</comment>
<dbReference type="EMBL" id="CP000089">
    <property type="protein sequence ID" value="AAZ48486.1"/>
    <property type="molecule type" value="Genomic_DNA"/>
</dbReference>
<name>Q479J5_DECAR</name>
<evidence type="ECO:0000256" key="1">
    <source>
        <dbReference type="ARBA" id="ARBA00022598"/>
    </source>
</evidence>
<dbReference type="CDD" id="cd16442">
    <property type="entry name" value="BPL"/>
    <property type="match status" value="1"/>
</dbReference>
<dbReference type="InterPro" id="IPR008988">
    <property type="entry name" value="Transcriptional_repressor_C"/>
</dbReference>
<dbReference type="SUPFAM" id="SSF55681">
    <property type="entry name" value="Class II aaRS and biotin synthetases"/>
    <property type="match status" value="1"/>
</dbReference>
<gene>
    <name evidence="8" type="ordered locus">Daro_3757</name>
</gene>
<dbReference type="AlphaFoldDB" id="Q479J5"/>
<evidence type="ECO:0000256" key="2">
    <source>
        <dbReference type="ARBA" id="ARBA00022741"/>
    </source>
</evidence>
<dbReference type="SUPFAM" id="SSF50037">
    <property type="entry name" value="C-terminal domain of transcriptional repressors"/>
    <property type="match status" value="1"/>
</dbReference>
<dbReference type="KEGG" id="dar:Daro_3757"/>
<evidence type="ECO:0000256" key="5">
    <source>
        <dbReference type="ARBA" id="ARBA00024227"/>
    </source>
</evidence>